<dbReference type="Proteomes" id="UP000176233">
    <property type="component" value="Unassembled WGS sequence"/>
</dbReference>
<keyword evidence="2" id="KW-0479">Metal-binding</keyword>
<evidence type="ECO:0000313" key="8">
    <source>
        <dbReference type="EMBL" id="OGE80019.1"/>
    </source>
</evidence>
<dbReference type="GO" id="GO:0043571">
    <property type="term" value="P:maintenance of CRISPR repeat elements"/>
    <property type="evidence" value="ECO:0007669"/>
    <property type="project" value="InterPro"/>
</dbReference>
<accession>A0A1F5NQP8</accession>
<evidence type="ECO:0000313" key="9">
    <source>
        <dbReference type="Proteomes" id="UP000176233"/>
    </source>
</evidence>
<dbReference type="Pfam" id="PF20803">
    <property type="entry name" value="PaaX_M"/>
    <property type="match status" value="1"/>
</dbReference>
<dbReference type="SUPFAM" id="SSF143430">
    <property type="entry name" value="TTP0101/SSO1404-like"/>
    <property type="match status" value="1"/>
</dbReference>
<evidence type="ECO:0000256" key="1">
    <source>
        <dbReference type="ARBA" id="ARBA00022722"/>
    </source>
</evidence>
<dbReference type="GO" id="GO:0006351">
    <property type="term" value="P:DNA-templated transcription"/>
    <property type="evidence" value="ECO:0007669"/>
    <property type="project" value="TreeGrafter"/>
</dbReference>
<dbReference type="Gene3D" id="3.30.70.2650">
    <property type="match status" value="1"/>
</dbReference>
<dbReference type="EMBL" id="MFEJ01000023">
    <property type="protein sequence ID" value="OGE80019.1"/>
    <property type="molecule type" value="Genomic_DNA"/>
</dbReference>
<name>A0A1F5NQP8_9BACT</name>
<reference evidence="8 9" key="1">
    <citation type="journal article" date="2016" name="Nat. Commun.">
        <title>Thousands of microbial genomes shed light on interconnected biogeochemical processes in an aquifer system.</title>
        <authorList>
            <person name="Anantharaman K."/>
            <person name="Brown C.T."/>
            <person name="Hug L.A."/>
            <person name="Sharon I."/>
            <person name="Castelle C.J."/>
            <person name="Probst A.J."/>
            <person name="Thomas B.C."/>
            <person name="Singh A."/>
            <person name="Wilkins M.J."/>
            <person name="Karaoz U."/>
            <person name="Brodie E.L."/>
            <person name="Williams K.H."/>
            <person name="Hubbard S.S."/>
            <person name="Banfield J.F."/>
        </authorList>
    </citation>
    <scope>NUCLEOTIDE SEQUENCE [LARGE SCALE GENOMIC DNA]</scope>
</reference>
<dbReference type="PANTHER" id="PTHR30319:SF1">
    <property type="entry name" value="TRANSCRIPTIONAL REPRESSOR PAAX"/>
    <property type="match status" value="1"/>
</dbReference>
<dbReference type="AlphaFoldDB" id="A0A1F5NQP8"/>
<gene>
    <name evidence="8" type="ORF">A2660_02910</name>
</gene>
<evidence type="ECO:0000256" key="5">
    <source>
        <dbReference type="ARBA" id="ARBA00022842"/>
    </source>
</evidence>
<dbReference type="NCBIfam" id="TIGR01573">
    <property type="entry name" value="cas2"/>
    <property type="match status" value="1"/>
</dbReference>
<evidence type="ECO:0000256" key="3">
    <source>
        <dbReference type="ARBA" id="ARBA00022759"/>
    </source>
</evidence>
<keyword evidence="6" id="KW-0051">Antiviral defense</keyword>
<protein>
    <submittedName>
        <fullName evidence="8">CRISPR-associated endonuclease Cas2</fullName>
    </submittedName>
</protein>
<dbReference type="InterPro" id="IPR048846">
    <property type="entry name" value="PaaX-like_central"/>
</dbReference>
<comment type="caution">
    <text evidence="8">The sequence shown here is derived from an EMBL/GenBank/DDBJ whole genome shotgun (WGS) entry which is preliminary data.</text>
</comment>
<evidence type="ECO:0000256" key="2">
    <source>
        <dbReference type="ARBA" id="ARBA00022723"/>
    </source>
</evidence>
<feature type="domain" description="Transcriptional repressor PaaX-like central Cas2-like" evidence="7">
    <location>
        <begin position="86"/>
        <end position="157"/>
    </location>
</feature>
<dbReference type="PANTHER" id="PTHR30319">
    <property type="entry name" value="PHENYLACETIC ACID REGULATOR-RELATED TRANSCRIPTIONAL REPRESSOR"/>
    <property type="match status" value="1"/>
</dbReference>
<keyword evidence="4" id="KW-0378">Hydrolase</keyword>
<dbReference type="InterPro" id="IPR021127">
    <property type="entry name" value="CRISPR_associated_Cas2"/>
</dbReference>
<evidence type="ECO:0000259" key="7">
    <source>
        <dbReference type="Pfam" id="PF20803"/>
    </source>
</evidence>
<evidence type="ECO:0000256" key="6">
    <source>
        <dbReference type="ARBA" id="ARBA00023118"/>
    </source>
</evidence>
<sequence>MGLGSLFLLVSILSPQLPYLVIKALLKKRFGAKYNNKQIGHSIRYLKRKKFIALENKSGKIQMVLTKLGLKHLQNADLDMIKIAPHAWDAKWRIVMFDIPEEHKPARHVFRRKLKELGFVHFQRSVFLLPFKCEKEIYELAEHLSISSYVHILSADRFPNDKSLLKRCQITH</sequence>
<evidence type="ECO:0000256" key="4">
    <source>
        <dbReference type="ARBA" id="ARBA00022801"/>
    </source>
</evidence>
<proteinExistence type="predicted"/>
<keyword evidence="3 8" id="KW-0255">Endonuclease</keyword>
<dbReference type="GO" id="GO:0004521">
    <property type="term" value="F:RNA endonuclease activity"/>
    <property type="evidence" value="ECO:0007669"/>
    <property type="project" value="InterPro"/>
</dbReference>
<organism evidence="8 9">
    <name type="scientific">Candidatus Doudnabacteria bacterium RIFCSPHIGHO2_01_FULL_45_18</name>
    <dbReference type="NCBI Taxonomy" id="1817823"/>
    <lineage>
        <taxon>Bacteria</taxon>
        <taxon>Candidatus Doudnaibacteriota</taxon>
    </lineage>
</organism>
<keyword evidence="5" id="KW-0460">Magnesium</keyword>
<keyword evidence="1" id="KW-0540">Nuclease</keyword>